<evidence type="ECO:0008006" key="5">
    <source>
        <dbReference type="Google" id="ProtNLM"/>
    </source>
</evidence>
<protein>
    <recommendedName>
        <fullName evidence="5">Glycosyltransferase</fullName>
    </recommendedName>
</protein>
<dbReference type="FunFam" id="3.40.50.2000:FF:000061">
    <property type="entry name" value="UDP-glycosyltransferase 83A1"/>
    <property type="match status" value="1"/>
</dbReference>
<dbReference type="SUPFAM" id="SSF53756">
    <property type="entry name" value="UDP-Glycosyltransferase/glycogen phosphorylase"/>
    <property type="match status" value="1"/>
</dbReference>
<dbReference type="Pfam" id="PF00201">
    <property type="entry name" value="UDPGT"/>
    <property type="match status" value="1"/>
</dbReference>
<comment type="similarity">
    <text evidence="1">Belongs to the UDP-glycosyltransferase family.</text>
</comment>
<dbReference type="GO" id="GO:0080043">
    <property type="term" value="F:quercetin 3-O-glucosyltransferase activity"/>
    <property type="evidence" value="ECO:0007669"/>
    <property type="project" value="TreeGrafter"/>
</dbReference>
<dbReference type="AlphaFoldDB" id="A0A5J9V3N8"/>
<keyword evidence="2" id="KW-0808">Transferase</keyword>
<sequence>MATAPHALFVPYPAQGHVLPLLELAHRFADHGFAVTFVNTDHIHAHLVAASPEFAEQDGAATPGEVRLVSVPDGLPAEDGRYDIGTLTSALHSTLPASMEGMIEKGQFCCMVVDYGMTWVLGVAKKAGLRTAALWPSCAAVMTTGLAVPELIAGGMLDKNGWQTNKEIAPVGDLQMNLAPLAWNAVGTDEAQKHIFRCLNNIVQALGMADLLLCNTAKELEEGILSQHPAILPIGPLPTGLRQGKPLGNFWPEDASCMSWLDRQPDRSVVYVSFGSMALLDQKGFYELARGLELSGMSFLWVVRRGIADITFPDGFLETVEKRGKIVSWSPQHKVLAHPAIACFVSHCGWNSVMEGVRNGLPFLTWPCFADQFINESYVCDVWKTGLRLVKDNDSGLVTSSHITSQLKKLLNDAMIASRALELQKVVSNSIRKDGTAQKNLNTLIDAMRG</sequence>
<dbReference type="EMBL" id="RWGY01000011">
    <property type="protein sequence ID" value="TVU30729.1"/>
    <property type="molecule type" value="Genomic_DNA"/>
</dbReference>
<keyword evidence="4" id="KW-1185">Reference proteome</keyword>
<dbReference type="Gramene" id="TVU30729">
    <property type="protein sequence ID" value="TVU30729"/>
    <property type="gene ID" value="EJB05_22364"/>
</dbReference>
<dbReference type="PANTHER" id="PTHR11926:SF1412">
    <property type="entry name" value="UDP-GLYCOSYLTRANSFERASE 83A1-LIKE"/>
    <property type="match status" value="1"/>
</dbReference>
<reference evidence="3 4" key="1">
    <citation type="journal article" date="2019" name="Sci. Rep.">
        <title>A high-quality genome of Eragrostis curvula grass provides insights into Poaceae evolution and supports new strategies to enhance forage quality.</title>
        <authorList>
            <person name="Carballo J."/>
            <person name="Santos B.A.C.M."/>
            <person name="Zappacosta D."/>
            <person name="Garbus I."/>
            <person name="Selva J.P."/>
            <person name="Gallo C.A."/>
            <person name="Diaz A."/>
            <person name="Albertini E."/>
            <person name="Caccamo M."/>
            <person name="Echenique V."/>
        </authorList>
    </citation>
    <scope>NUCLEOTIDE SEQUENCE [LARGE SCALE GENOMIC DNA]</scope>
    <source>
        <strain evidence="4">cv. Victoria</strain>
        <tissue evidence="3">Leaf</tissue>
    </source>
</reference>
<feature type="non-terminal residue" evidence="3">
    <location>
        <position position="1"/>
    </location>
</feature>
<proteinExistence type="inferred from homology"/>
<dbReference type="Proteomes" id="UP000324897">
    <property type="component" value="Chromosome 1"/>
</dbReference>
<evidence type="ECO:0000256" key="1">
    <source>
        <dbReference type="ARBA" id="ARBA00009995"/>
    </source>
</evidence>
<dbReference type="PANTHER" id="PTHR11926">
    <property type="entry name" value="GLUCOSYL/GLUCURONOSYL TRANSFERASES"/>
    <property type="match status" value="1"/>
</dbReference>
<organism evidence="3 4">
    <name type="scientific">Eragrostis curvula</name>
    <name type="common">weeping love grass</name>
    <dbReference type="NCBI Taxonomy" id="38414"/>
    <lineage>
        <taxon>Eukaryota</taxon>
        <taxon>Viridiplantae</taxon>
        <taxon>Streptophyta</taxon>
        <taxon>Embryophyta</taxon>
        <taxon>Tracheophyta</taxon>
        <taxon>Spermatophyta</taxon>
        <taxon>Magnoliopsida</taxon>
        <taxon>Liliopsida</taxon>
        <taxon>Poales</taxon>
        <taxon>Poaceae</taxon>
        <taxon>PACMAD clade</taxon>
        <taxon>Chloridoideae</taxon>
        <taxon>Eragrostideae</taxon>
        <taxon>Eragrostidinae</taxon>
        <taxon>Eragrostis</taxon>
    </lineage>
</organism>
<name>A0A5J9V3N8_9POAL</name>
<dbReference type="GO" id="GO:0080044">
    <property type="term" value="F:quercetin 7-O-glucosyltransferase activity"/>
    <property type="evidence" value="ECO:0007669"/>
    <property type="project" value="TreeGrafter"/>
</dbReference>
<accession>A0A5J9V3N8</accession>
<evidence type="ECO:0000313" key="3">
    <source>
        <dbReference type="EMBL" id="TVU30729.1"/>
    </source>
</evidence>
<dbReference type="InterPro" id="IPR002213">
    <property type="entry name" value="UDP_glucos_trans"/>
</dbReference>
<dbReference type="OrthoDB" id="5835829at2759"/>
<comment type="caution">
    <text evidence="3">The sequence shown here is derived from an EMBL/GenBank/DDBJ whole genome shotgun (WGS) entry which is preliminary data.</text>
</comment>
<dbReference type="Gene3D" id="3.40.50.2000">
    <property type="entry name" value="Glycogen Phosphorylase B"/>
    <property type="match status" value="2"/>
</dbReference>
<dbReference type="CDD" id="cd03784">
    <property type="entry name" value="GT1_Gtf-like"/>
    <property type="match status" value="1"/>
</dbReference>
<gene>
    <name evidence="3" type="ORF">EJB05_22364</name>
</gene>
<evidence type="ECO:0000256" key="2">
    <source>
        <dbReference type="ARBA" id="ARBA00022679"/>
    </source>
</evidence>
<dbReference type="FunFam" id="3.40.50.2000:FF:000108">
    <property type="entry name" value="UDP-glycosyltransferase 83A1"/>
    <property type="match status" value="1"/>
</dbReference>
<evidence type="ECO:0000313" key="4">
    <source>
        <dbReference type="Proteomes" id="UP000324897"/>
    </source>
</evidence>